<evidence type="ECO:0000259" key="15">
    <source>
        <dbReference type="SMART" id="SM01263"/>
    </source>
</evidence>
<keyword evidence="18" id="KW-1185">Reference proteome</keyword>
<evidence type="ECO:0000313" key="16">
    <source>
        <dbReference type="EMBL" id="EEB15702.1"/>
    </source>
</evidence>
<evidence type="ECO:0000256" key="11">
    <source>
        <dbReference type="ARBA" id="ARBA00023288"/>
    </source>
</evidence>
<dbReference type="GO" id="GO:0043171">
    <property type="term" value="P:peptide catabolic process"/>
    <property type="evidence" value="ECO:0007669"/>
    <property type="project" value="TreeGrafter"/>
</dbReference>
<accession>E0VQP6</accession>
<dbReference type="GO" id="GO:0098552">
    <property type="term" value="C:side of membrane"/>
    <property type="evidence" value="ECO:0007669"/>
    <property type="project" value="UniProtKB-KW"/>
</dbReference>
<dbReference type="RefSeq" id="XP_002428440.1">
    <property type="nucleotide sequence ID" value="XM_002428395.1"/>
</dbReference>
<keyword evidence="4" id="KW-0963">Cytoplasm</keyword>
<dbReference type="CTD" id="8237230"/>
<evidence type="ECO:0000256" key="9">
    <source>
        <dbReference type="ARBA" id="ARBA00022833"/>
    </source>
</evidence>
<feature type="domain" description="Peptidase M1 leukotriene A4 hydrolase/aminopeptidase C-terminal" evidence="15">
    <location>
        <begin position="466"/>
        <end position="615"/>
    </location>
</feature>
<feature type="binding site" evidence="14">
    <location>
        <position position="321"/>
    </location>
    <ligand>
        <name>Zn(2+)</name>
        <dbReference type="ChEBI" id="CHEBI:29105"/>
        <note>catalytic</note>
    </ligand>
</feature>
<evidence type="ECO:0000256" key="10">
    <source>
        <dbReference type="ARBA" id="ARBA00023049"/>
    </source>
</evidence>
<evidence type="ECO:0000256" key="2">
    <source>
        <dbReference type="ARBA" id="ARBA00004609"/>
    </source>
</evidence>
<dbReference type="InterPro" id="IPR014782">
    <property type="entry name" value="Peptidase_M1_dom"/>
</dbReference>
<feature type="binding site" evidence="14">
    <location>
        <position position="302"/>
    </location>
    <ligand>
        <name>Zn(2+)</name>
        <dbReference type="ChEBI" id="CHEBI:29105"/>
        <note>catalytic</note>
    </ligand>
</feature>
<comment type="cofactor">
    <cofactor evidence="14">
        <name>Zn(2+)</name>
        <dbReference type="ChEBI" id="CHEBI:29105"/>
    </cofactor>
    <text evidence="14">Binds 1 zinc ion per subunit.</text>
</comment>
<feature type="binding site" evidence="13">
    <location>
        <begin position="144"/>
        <end position="146"/>
    </location>
    <ligand>
        <name>a peptide</name>
        <dbReference type="ChEBI" id="CHEBI:60466"/>
    </ligand>
</feature>
<dbReference type="GO" id="GO:0004463">
    <property type="term" value="F:leukotriene-A4 hydrolase activity"/>
    <property type="evidence" value="ECO:0007669"/>
    <property type="project" value="UniProtKB-EC"/>
</dbReference>
<evidence type="ECO:0000256" key="1">
    <source>
        <dbReference type="ARBA" id="ARBA00004496"/>
    </source>
</evidence>
<dbReference type="InterPro" id="IPR027268">
    <property type="entry name" value="Peptidase_M4/M1_CTD_sf"/>
</dbReference>
<keyword evidence="10" id="KW-0482">Metalloprotease</keyword>
<name>E0VQP6_PEDHC</name>
<dbReference type="GeneID" id="8237230"/>
<dbReference type="PANTHER" id="PTHR45726:SF3">
    <property type="entry name" value="LEUKOTRIENE A-4 HYDROLASE"/>
    <property type="match status" value="1"/>
</dbReference>
<dbReference type="FunFam" id="1.10.390.10:FF:000003">
    <property type="entry name" value="Leukotriene A(4) hydrolase"/>
    <property type="match status" value="1"/>
</dbReference>
<dbReference type="VEuPathDB" id="VectorBase:PHUM380880"/>
<comment type="similarity">
    <text evidence="3">Belongs to the peptidase M1 family.</text>
</comment>
<dbReference type="SUPFAM" id="SSF63737">
    <property type="entry name" value="Leukotriene A4 hydrolase N-terminal domain"/>
    <property type="match status" value="1"/>
</dbReference>
<feature type="active site" description="Proton donor" evidence="12">
    <location>
        <position position="386"/>
    </location>
</feature>
<dbReference type="GO" id="GO:0008237">
    <property type="term" value="F:metallopeptidase activity"/>
    <property type="evidence" value="ECO:0007669"/>
    <property type="project" value="UniProtKB-KW"/>
</dbReference>
<comment type="subcellular location">
    <subcellularLocation>
        <location evidence="2">Cell membrane</location>
        <topology evidence="2">Lipid-anchor</topology>
        <topology evidence="2">GPI-anchor</topology>
    </subcellularLocation>
    <subcellularLocation>
        <location evidence="1">Cytoplasm</location>
    </subcellularLocation>
</comment>
<keyword evidence="5" id="KW-0472">Membrane</keyword>
<keyword evidence="8 16" id="KW-0378">Hydrolase</keyword>
<dbReference type="CDD" id="cd09599">
    <property type="entry name" value="M1_LTA4H"/>
    <property type="match status" value="1"/>
</dbReference>
<dbReference type="MEROPS" id="M01.004"/>
<evidence type="ECO:0000313" key="18">
    <source>
        <dbReference type="Proteomes" id="UP000009046"/>
    </source>
</evidence>
<gene>
    <name evidence="17" type="primary">8237230</name>
    <name evidence="16" type="ORF">Phum_PHUM380880</name>
</gene>
<evidence type="ECO:0000256" key="3">
    <source>
        <dbReference type="ARBA" id="ARBA00010136"/>
    </source>
</evidence>
<dbReference type="GO" id="GO:0004177">
    <property type="term" value="F:aminopeptidase activity"/>
    <property type="evidence" value="ECO:0007669"/>
    <property type="project" value="TreeGrafter"/>
</dbReference>
<keyword evidence="6" id="KW-0645">Protease</keyword>
<dbReference type="GO" id="GO:0004301">
    <property type="term" value="F:epoxide hydrolase activity"/>
    <property type="evidence" value="ECO:0007669"/>
    <property type="project" value="TreeGrafter"/>
</dbReference>
<dbReference type="SUPFAM" id="SSF48371">
    <property type="entry name" value="ARM repeat"/>
    <property type="match status" value="1"/>
</dbReference>
<dbReference type="KEGG" id="phu:Phum_PHUM380880"/>
<dbReference type="InParanoid" id="E0VQP6"/>
<dbReference type="GO" id="GO:0008270">
    <property type="term" value="F:zinc ion binding"/>
    <property type="evidence" value="ECO:0007669"/>
    <property type="project" value="InterPro"/>
</dbReference>
<dbReference type="STRING" id="121224.E0VQP6"/>
<dbReference type="GO" id="GO:0005829">
    <property type="term" value="C:cytosol"/>
    <property type="evidence" value="ECO:0007669"/>
    <property type="project" value="TreeGrafter"/>
</dbReference>
<evidence type="ECO:0000256" key="4">
    <source>
        <dbReference type="ARBA" id="ARBA00022490"/>
    </source>
</evidence>
<dbReference type="AlphaFoldDB" id="E0VQP6"/>
<dbReference type="FunFam" id="2.60.40.1730:FF:000004">
    <property type="entry name" value="Leukotriene A(4) hydrolase"/>
    <property type="match status" value="1"/>
</dbReference>
<reference evidence="16" key="1">
    <citation type="submission" date="2007-04" db="EMBL/GenBank/DDBJ databases">
        <title>Annotation of Pediculus humanus corporis strain USDA.</title>
        <authorList>
            <person name="Kirkness E."/>
            <person name="Hannick L."/>
            <person name="Hass B."/>
            <person name="Bruggner R."/>
            <person name="Lawson D."/>
            <person name="Bidwell S."/>
            <person name="Joardar V."/>
            <person name="Caler E."/>
            <person name="Walenz B."/>
            <person name="Inman J."/>
            <person name="Schobel S."/>
            <person name="Galinsky K."/>
            <person name="Amedeo P."/>
            <person name="Strausberg R."/>
        </authorList>
    </citation>
    <scope>NUCLEOTIDE SEQUENCE</scope>
    <source>
        <strain evidence="16">USDA</strain>
    </source>
</reference>
<dbReference type="EMBL" id="AAZO01004447">
    <property type="status" value="NOT_ANNOTATED_CDS"/>
    <property type="molecule type" value="Genomic_DNA"/>
</dbReference>
<keyword evidence="5" id="KW-0336">GPI-anchor</keyword>
<dbReference type="Gene3D" id="2.60.40.1730">
    <property type="entry name" value="tricorn interacting facor f3 domain"/>
    <property type="match status" value="1"/>
</dbReference>
<dbReference type="SMART" id="SM01263">
    <property type="entry name" value="Leuk-A4-hydro_C"/>
    <property type="match status" value="1"/>
</dbReference>
<dbReference type="Pfam" id="PF09127">
    <property type="entry name" value="Leuk-A4-hydro_C"/>
    <property type="match status" value="1"/>
</dbReference>
<dbReference type="Gene3D" id="3.30.2010.30">
    <property type="match status" value="1"/>
</dbReference>
<sequence>MSEKKVRKLGIIDPCSYSNPEKVRIKHLALFLDINFEKNILQGKVHLTCEKKENVTTSHLVLDCKDLKISKVVHLSTNKNLNFEIGESYQSFGSALTITLPVKETNENVYEISIEYETSPEASALQWLSAKQTLGKLEPFMFSQCQAIHCRSIIPCQDTPSVKFPYTAEISAPKQLMVLMSGIKNGDPQLVETNKLKWKFTQKIPIPSYLIAIVAGRLKGKILGSKSSVYSEPEILKECAFEFSETDKMLRAAIKICGPYVWDKYDLLVLPPSFPFGGMENPCLTFAGDRSLANVIAHEIAHSWTGNLVTNENFEHFWLNEGFTTFIERKIIGALYGEPQRHFYAILGLESLKETVTTLGESNPLTCLVPQLKLTDPDDAFSCVPYEKGHTFLFYLETLLNEDGKFSAFLQSYLDKFKFLTVKTNDFKNHLYEFFDNRTSILDSIDWNTWLYCPGMPPVIPDYDRSLLIVVENLIEKWWNWVPTEECLFNCCPFTIAEFEPLISAQKCMFFSKLLEKESFDIQKLKLMHKVYHMEEVQNSEVKFAWLRVCVKSKWQDRIPDVLKFLNDQGRMKFVRPLYRDLYNWEYSREIAIDNFNKNRKYMMFVLANQLEKDLHLNEVKTNN</sequence>
<feature type="binding site" evidence="13">
    <location>
        <begin position="571"/>
        <end position="573"/>
    </location>
    <ligand>
        <name>a peptide</name>
        <dbReference type="ChEBI" id="CHEBI:60466"/>
    </ligand>
</feature>
<dbReference type="HOGENOM" id="CLU_014505_1_2_1"/>
<dbReference type="InterPro" id="IPR045357">
    <property type="entry name" value="Aminopeptidase_N-like_N"/>
</dbReference>
<reference evidence="16" key="2">
    <citation type="submission" date="2007-04" db="EMBL/GenBank/DDBJ databases">
        <title>The genome of the human body louse.</title>
        <authorList>
            <consortium name="The Human Body Louse Genome Consortium"/>
            <person name="Kirkness E."/>
            <person name="Walenz B."/>
            <person name="Hass B."/>
            <person name="Bruggner R."/>
            <person name="Strausberg R."/>
        </authorList>
    </citation>
    <scope>NUCLEOTIDE SEQUENCE</scope>
    <source>
        <strain evidence="16">USDA</strain>
    </source>
</reference>
<dbReference type="GO" id="GO:0005886">
    <property type="term" value="C:plasma membrane"/>
    <property type="evidence" value="ECO:0007669"/>
    <property type="project" value="UniProtKB-SubCell"/>
</dbReference>
<dbReference type="PANTHER" id="PTHR45726">
    <property type="entry name" value="LEUKOTRIENE A-4 HYDROLASE"/>
    <property type="match status" value="1"/>
</dbReference>
<dbReference type="Gene3D" id="1.10.390.10">
    <property type="entry name" value="Neutral Protease Domain 2"/>
    <property type="match status" value="1"/>
</dbReference>
<dbReference type="Pfam" id="PF17900">
    <property type="entry name" value="Peptidase_M1_N"/>
    <property type="match status" value="1"/>
</dbReference>
<evidence type="ECO:0000256" key="13">
    <source>
        <dbReference type="PIRSR" id="PIRSR634015-2"/>
    </source>
</evidence>
<dbReference type="OrthoDB" id="79562at2759"/>
<dbReference type="InterPro" id="IPR034015">
    <property type="entry name" value="M1_LTA4H"/>
</dbReference>
<dbReference type="PRINTS" id="PR00756">
    <property type="entry name" value="ALADIPTASE"/>
</dbReference>
<evidence type="ECO:0000256" key="7">
    <source>
        <dbReference type="ARBA" id="ARBA00022723"/>
    </source>
</evidence>
<reference evidence="17" key="3">
    <citation type="submission" date="2020-05" db="UniProtKB">
        <authorList>
            <consortium name="EnsemblMetazoa"/>
        </authorList>
    </citation>
    <scope>IDENTIFICATION</scope>
    <source>
        <strain evidence="17">USDA</strain>
    </source>
</reference>
<dbReference type="InterPro" id="IPR042097">
    <property type="entry name" value="Aminopeptidase_N-like_N_sf"/>
</dbReference>
<feature type="active site" description="Proton acceptor" evidence="12">
    <location>
        <position position="299"/>
    </location>
</feature>
<dbReference type="EMBL" id="DS235430">
    <property type="protein sequence ID" value="EEB15702.1"/>
    <property type="molecule type" value="Genomic_DNA"/>
</dbReference>
<keyword evidence="5" id="KW-0325">Glycoprotein</keyword>
<evidence type="ECO:0000313" key="17">
    <source>
        <dbReference type="EnsemblMetazoa" id="PHUM380880-PA"/>
    </source>
</evidence>
<dbReference type="FunFam" id="3.30.2010.30:FF:000001">
    <property type="entry name" value="Leukotriene A(4) hydrolase"/>
    <property type="match status" value="1"/>
</dbReference>
<proteinExistence type="inferred from homology"/>
<dbReference type="InterPro" id="IPR049980">
    <property type="entry name" value="LTA4H_cat"/>
</dbReference>
<keyword evidence="11" id="KW-0449">Lipoprotein</keyword>
<protein>
    <submittedName>
        <fullName evidence="16 17">Leukotriene A-4 hydrolase, putative</fullName>
        <ecNumber evidence="16">3.3.2.6</ecNumber>
    </submittedName>
</protein>
<dbReference type="OMA" id="CTALQWM"/>
<evidence type="ECO:0000256" key="5">
    <source>
        <dbReference type="ARBA" id="ARBA00022622"/>
    </source>
</evidence>
<evidence type="ECO:0000256" key="8">
    <source>
        <dbReference type="ARBA" id="ARBA00022801"/>
    </source>
</evidence>
<dbReference type="FunCoup" id="E0VQP6">
    <property type="interactions" value="1296"/>
</dbReference>
<evidence type="ECO:0000256" key="6">
    <source>
        <dbReference type="ARBA" id="ARBA00022670"/>
    </source>
</evidence>
<keyword evidence="9 14" id="KW-0862">Zinc</keyword>
<dbReference type="InterPro" id="IPR038502">
    <property type="entry name" value="M1_LTA-4_hydro/amino_C_sf"/>
</dbReference>
<keyword evidence="7 14" id="KW-0479">Metal-binding</keyword>
<dbReference type="EnsemblMetazoa" id="PHUM380880-RA">
    <property type="protein sequence ID" value="PHUM380880-PA"/>
    <property type="gene ID" value="PHUM380880"/>
</dbReference>
<dbReference type="Gene3D" id="1.25.40.320">
    <property type="entry name" value="Peptidase M1, leukotriene A4 hydrolase/aminopeptidase C-terminal domain"/>
    <property type="match status" value="1"/>
</dbReference>
<organism>
    <name type="scientific">Pediculus humanus subsp. corporis</name>
    <name type="common">Body louse</name>
    <dbReference type="NCBI Taxonomy" id="121224"/>
    <lineage>
        <taxon>Eukaryota</taxon>
        <taxon>Metazoa</taxon>
        <taxon>Ecdysozoa</taxon>
        <taxon>Arthropoda</taxon>
        <taxon>Hexapoda</taxon>
        <taxon>Insecta</taxon>
        <taxon>Pterygota</taxon>
        <taxon>Neoptera</taxon>
        <taxon>Paraneoptera</taxon>
        <taxon>Psocodea</taxon>
        <taxon>Troctomorpha</taxon>
        <taxon>Phthiraptera</taxon>
        <taxon>Anoplura</taxon>
        <taxon>Pediculidae</taxon>
        <taxon>Pediculus</taxon>
    </lineage>
</organism>
<feature type="binding site" evidence="13">
    <location>
        <begin position="275"/>
        <end position="280"/>
    </location>
    <ligand>
        <name>a peptide</name>
        <dbReference type="ChEBI" id="CHEBI:60466"/>
    </ligand>
</feature>
<dbReference type="GO" id="GO:0006508">
    <property type="term" value="P:proteolysis"/>
    <property type="evidence" value="ECO:0007669"/>
    <property type="project" value="UniProtKB-KW"/>
</dbReference>
<evidence type="ECO:0000256" key="12">
    <source>
        <dbReference type="PIRSR" id="PIRSR634015-1"/>
    </source>
</evidence>
<evidence type="ECO:0000256" key="14">
    <source>
        <dbReference type="PIRSR" id="PIRSR634015-3"/>
    </source>
</evidence>
<dbReference type="InterPro" id="IPR001930">
    <property type="entry name" value="Peptidase_M1"/>
</dbReference>
<dbReference type="SUPFAM" id="SSF55486">
    <property type="entry name" value="Metalloproteases ('zincins'), catalytic domain"/>
    <property type="match status" value="1"/>
</dbReference>
<dbReference type="Proteomes" id="UP000009046">
    <property type="component" value="Unassembled WGS sequence"/>
</dbReference>
<dbReference type="EC" id="3.3.2.6" evidence="16"/>
<feature type="binding site" evidence="14">
    <location>
        <position position="298"/>
    </location>
    <ligand>
        <name>Zn(2+)</name>
        <dbReference type="ChEBI" id="CHEBI:29105"/>
        <note>catalytic</note>
    </ligand>
</feature>
<dbReference type="InterPro" id="IPR015211">
    <property type="entry name" value="Peptidase_M1_C"/>
</dbReference>
<dbReference type="Pfam" id="PF01433">
    <property type="entry name" value="Peptidase_M1"/>
    <property type="match status" value="1"/>
</dbReference>
<dbReference type="eggNOG" id="KOG1047">
    <property type="taxonomic scope" value="Eukaryota"/>
</dbReference>
<dbReference type="InterPro" id="IPR016024">
    <property type="entry name" value="ARM-type_fold"/>
</dbReference>